<organism evidence="1 2">
    <name type="scientific">Pristionchus pacificus</name>
    <name type="common">Parasitic nematode worm</name>
    <dbReference type="NCBI Taxonomy" id="54126"/>
    <lineage>
        <taxon>Eukaryota</taxon>
        <taxon>Metazoa</taxon>
        <taxon>Ecdysozoa</taxon>
        <taxon>Nematoda</taxon>
        <taxon>Chromadorea</taxon>
        <taxon>Rhabditida</taxon>
        <taxon>Rhabditina</taxon>
        <taxon>Diplogasteromorpha</taxon>
        <taxon>Diplogasteroidea</taxon>
        <taxon>Neodiplogasteridae</taxon>
        <taxon>Pristionchus</taxon>
    </lineage>
</organism>
<proteinExistence type="predicted"/>
<dbReference type="AlphaFoldDB" id="A0A2A6BHH3"/>
<protein>
    <submittedName>
        <fullName evidence="1">Uncharacterized protein</fullName>
    </submittedName>
</protein>
<dbReference type="EnsemblMetazoa" id="PPA46191.1">
    <property type="protein sequence ID" value="PPA46191.1"/>
    <property type="gene ID" value="WBGene00284560"/>
</dbReference>
<accession>A0A2A6BHH3</accession>
<evidence type="ECO:0000313" key="2">
    <source>
        <dbReference type="Proteomes" id="UP000005239"/>
    </source>
</evidence>
<accession>A0A8R1Z7B4</accession>
<reference evidence="1" key="2">
    <citation type="submission" date="2022-06" db="UniProtKB">
        <authorList>
            <consortium name="EnsemblMetazoa"/>
        </authorList>
    </citation>
    <scope>IDENTIFICATION</scope>
    <source>
        <strain evidence="1">PS312</strain>
    </source>
</reference>
<reference evidence="2" key="1">
    <citation type="journal article" date="2008" name="Nat. Genet.">
        <title>The Pristionchus pacificus genome provides a unique perspective on nematode lifestyle and parasitism.</title>
        <authorList>
            <person name="Dieterich C."/>
            <person name="Clifton S.W."/>
            <person name="Schuster L.N."/>
            <person name="Chinwalla A."/>
            <person name="Delehaunty K."/>
            <person name="Dinkelacker I."/>
            <person name="Fulton L."/>
            <person name="Fulton R."/>
            <person name="Godfrey J."/>
            <person name="Minx P."/>
            <person name="Mitreva M."/>
            <person name="Roeseler W."/>
            <person name="Tian H."/>
            <person name="Witte H."/>
            <person name="Yang S.P."/>
            <person name="Wilson R.K."/>
            <person name="Sommer R.J."/>
        </authorList>
    </citation>
    <scope>NUCLEOTIDE SEQUENCE [LARGE SCALE GENOMIC DNA]</scope>
    <source>
        <strain evidence="2">PS312</strain>
    </source>
</reference>
<name>A0A2A6BHH3_PRIPA</name>
<dbReference type="Proteomes" id="UP000005239">
    <property type="component" value="Unassembled WGS sequence"/>
</dbReference>
<gene>
    <name evidence="1" type="primary">WBGene00284560</name>
</gene>
<keyword evidence="2" id="KW-1185">Reference proteome</keyword>
<sequence length="65" mass="7420">MIAEIKWKEMKTNLGAGNGPWMDCSSDRDGIGYDNVLEVIKDKPSTSKRMYCEQWTGYLVKVSML</sequence>
<evidence type="ECO:0000313" key="1">
    <source>
        <dbReference type="EnsemblMetazoa" id="PPA46191.1"/>
    </source>
</evidence>